<evidence type="ECO:0000313" key="2">
    <source>
        <dbReference type="EMBL" id="QSB06662.1"/>
    </source>
</evidence>
<proteinExistence type="inferred from homology"/>
<evidence type="ECO:0000313" key="3">
    <source>
        <dbReference type="Proteomes" id="UP000662939"/>
    </source>
</evidence>
<dbReference type="EMBL" id="CP070496">
    <property type="protein sequence ID" value="QSB06662.1"/>
    <property type="molecule type" value="Genomic_DNA"/>
</dbReference>
<organism evidence="2 3">
    <name type="scientific">Natronoglycomyces albus</name>
    <dbReference type="NCBI Taxonomy" id="2811108"/>
    <lineage>
        <taxon>Bacteria</taxon>
        <taxon>Bacillati</taxon>
        <taxon>Actinomycetota</taxon>
        <taxon>Actinomycetes</taxon>
        <taxon>Glycomycetales</taxon>
        <taxon>Glycomycetaceae</taxon>
        <taxon>Natronoglycomyces</taxon>
    </lineage>
</organism>
<gene>
    <name evidence="2" type="ORF">JQS30_07140</name>
</gene>
<dbReference type="Pfam" id="PF02633">
    <property type="entry name" value="Creatininase"/>
    <property type="match status" value="1"/>
</dbReference>
<dbReference type="RefSeq" id="WP_213172673.1">
    <property type="nucleotide sequence ID" value="NZ_CP070496.1"/>
</dbReference>
<name>A0A895XSM1_9ACTN</name>
<dbReference type="SUPFAM" id="SSF102215">
    <property type="entry name" value="Creatininase"/>
    <property type="match status" value="1"/>
</dbReference>
<dbReference type="InterPro" id="IPR003785">
    <property type="entry name" value="Creatininase/forma_Hydrolase"/>
</dbReference>
<dbReference type="Proteomes" id="UP000662939">
    <property type="component" value="Chromosome"/>
</dbReference>
<keyword evidence="3" id="KW-1185">Reference proteome</keyword>
<dbReference type="AlphaFoldDB" id="A0A895XSM1"/>
<sequence length="135" mass="14808">MPTAATTFSITTCRKSTRTAHARWGYTARRGDWEAARDAAKIKSDHSADMHGRELEASILLSEHPEMVKPSYRDAGFSAPERLNLQVLGMTGYTSSGIMGFPSEATAQKGRLGFDSLISSFSGYLELFQEDSPKV</sequence>
<accession>A0A895XSM1</accession>
<evidence type="ECO:0000256" key="1">
    <source>
        <dbReference type="ARBA" id="ARBA00024029"/>
    </source>
</evidence>
<protein>
    <submittedName>
        <fullName evidence="2">Creatininase family protein</fullName>
    </submittedName>
</protein>
<dbReference type="InterPro" id="IPR024087">
    <property type="entry name" value="Creatininase-like_sf"/>
</dbReference>
<reference evidence="2" key="1">
    <citation type="submission" date="2021-02" db="EMBL/GenBank/DDBJ databases">
        <title>Natronoglycomyces albus gen. nov., sp. nov, a haloalkaliphilic actinobacterium from a soda solonchak soil.</title>
        <authorList>
            <person name="Sorokin D.Y."/>
            <person name="Khijniak T.V."/>
            <person name="Zakharycheva A.P."/>
            <person name="Boueva O.V."/>
            <person name="Ariskina E.V."/>
            <person name="Hahnke R.L."/>
            <person name="Bunk B."/>
            <person name="Sproer C."/>
            <person name="Schumann P."/>
            <person name="Evtushenko L.I."/>
            <person name="Kublanov I.V."/>
        </authorList>
    </citation>
    <scope>NUCLEOTIDE SEQUENCE</scope>
    <source>
        <strain evidence="2">DSM 106290</strain>
    </source>
</reference>
<dbReference type="Gene3D" id="3.40.50.10310">
    <property type="entry name" value="Creatininase"/>
    <property type="match status" value="1"/>
</dbReference>
<comment type="similarity">
    <text evidence="1">Belongs to the creatininase superfamily.</text>
</comment>
<dbReference type="KEGG" id="nav:JQS30_07140"/>